<dbReference type="Pfam" id="PF20803">
    <property type="entry name" value="PaaX_M"/>
    <property type="match status" value="1"/>
</dbReference>
<gene>
    <name evidence="2" type="ORF">A2358_04280</name>
</gene>
<organism evidence="2 3">
    <name type="scientific">Candidatus Staskawiczbacteria bacterium RIFOXYB1_FULL_37_44</name>
    <dbReference type="NCBI Taxonomy" id="1802223"/>
    <lineage>
        <taxon>Bacteria</taxon>
        <taxon>Candidatus Staskawicziibacteriota</taxon>
    </lineage>
</organism>
<feature type="domain" description="Transcriptional repressor PaaX-like central Cas2-like" evidence="1">
    <location>
        <begin position="98"/>
        <end position="173"/>
    </location>
</feature>
<sequence>MKADTSRKILGCLILAGVITIAATSPFFLTRLAKVLLKDSKCRSNNRQKFDNAFYYLKKKGLIIVEKNQHDIVIMPTEKGIKAMKRHQVLGLKIEKPRKWDGKIRVVAFDIPNTHKVKRNAFRRKLKELRFYSSQKSVWLHPFECRKEIKILKDFFGLNNKQVHFFTAEKIEDGQLLEKIKKVYKI</sequence>
<name>A0A1G2IXX4_9BACT</name>
<evidence type="ECO:0000313" key="3">
    <source>
        <dbReference type="Proteomes" id="UP000178650"/>
    </source>
</evidence>
<evidence type="ECO:0000259" key="1">
    <source>
        <dbReference type="Pfam" id="PF20803"/>
    </source>
</evidence>
<dbReference type="AlphaFoldDB" id="A0A1G2IXX4"/>
<proteinExistence type="predicted"/>
<accession>A0A1G2IXX4</accession>
<dbReference type="SUPFAM" id="SSF143430">
    <property type="entry name" value="TTP0101/SSO1404-like"/>
    <property type="match status" value="1"/>
</dbReference>
<dbReference type="InterPro" id="IPR048846">
    <property type="entry name" value="PaaX-like_central"/>
</dbReference>
<dbReference type="Gene3D" id="3.30.70.2650">
    <property type="match status" value="1"/>
</dbReference>
<comment type="caution">
    <text evidence="2">The sequence shown here is derived from an EMBL/GenBank/DDBJ whole genome shotgun (WGS) entry which is preliminary data.</text>
</comment>
<reference evidence="2 3" key="1">
    <citation type="journal article" date="2016" name="Nat. Commun.">
        <title>Thousands of microbial genomes shed light on interconnected biogeochemical processes in an aquifer system.</title>
        <authorList>
            <person name="Anantharaman K."/>
            <person name="Brown C.T."/>
            <person name="Hug L.A."/>
            <person name="Sharon I."/>
            <person name="Castelle C.J."/>
            <person name="Probst A.J."/>
            <person name="Thomas B.C."/>
            <person name="Singh A."/>
            <person name="Wilkins M.J."/>
            <person name="Karaoz U."/>
            <person name="Brodie E.L."/>
            <person name="Williams K.H."/>
            <person name="Hubbard S.S."/>
            <person name="Banfield J.F."/>
        </authorList>
    </citation>
    <scope>NUCLEOTIDE SEQUENCE [LARGE SCALE GENOMIC DNA]</scope>
</reference>
<dbReference type="EMBL" id="MHPJ01000003">
    <property type="protein sequence ID" value="OGZ79467.1"/>
    <property type="molecule type" value="Genomic_DNA"/>
</dbReference>
<dbReference type="Proteomes" id="UP000178650">
    <property type="component" value="Unassembled WGS sequence"/>
</dbReference>
<evidence type="ECO:0000313" key="2">
    <source>
        <dbReference type="EMBL" id="OGZ79467.1"/>
    </source>
</evidence>
<protein>
    <recommendedName>
        <fullName evidence="1">Transcriptional repressor PaaX-like central Cas2-like domain-containing protein</fullName>
    </recommendedName>
</protein>
<dbReference type="STRING" id="1802223.A2358_04280"/>